<keyword evidence="1" id="KW-0676">Redox-active center</keyword>
<dbReference type="PROSITE" id="PS51352">
    <property type="entry name" value="THIOREDOXIN_2"/>
    <property type="match status" value="1"/>
</dbReference>
<accession>A0A8J6U696</accession>
<evidence type="ECO:0000313" key="4">
    <source>
        <dbReference type="EMBL" id="MBD0830625.1"/>
    </source>
</evidence>
<feature type="domain" description="Thioredoxin" evidence="3">
    <location>
        <begin position="10"/>
        <end position="135"/>
    </location>
</feature>
<dbReference type="InterPro" id="IPR050620">
    <property type="entry name" value="Thioredoxin_H-type-like"/>
</dbReference>
<dbReference type="CDD" id="cd02947">
    <property type="entry name" value="TRX_family"/>
    <property type="match status" value="1"/>
</dbReference>
<evidence type="ECO:0000256" key="1">
    <source>
        <dbReference type="ARBA" id="ARBA00023284"/>
    </source>
</evidence>
<dbReference type="PANTHER" id="PTHR10438">
    <property type="entry name" value="THIOREDOXIN"/>
    <property type="match status" value="1"/>
</dbReference>
<protein>
    <submittedName>
        <fullName evidence="4">Thioredoxin family protein</fullName>
    </submittedName>
</protein>
<evidence type="ECO:0000256" key="2">
    <source>
        <dbReference type="SAM" id="SignalP"/>
    </source>
</evidence>
<reference evidence="4 5" key="1">
    <citation type="submission" date="2020-09" db="EMBL/GenBank/DDBJ databases">
        <title>TT11 complete genome.</title>
        <authorList>
            <person name="Wu Z."/>
        </authorList>
    </citation>
    <scope>NUCLEOTIDE SEQUENCE [LARGE SCALE GENOMIC DNA]</scope>
    <source>
        <strain evidence="4 5">TT11</strain>
    </source>
</reference>
<name>A0A8J6U696_9FLAO</name>
<dbReference type="InterPro" id="IPR017937">
    <property type="entry name" value="Thioredoxin_CS"/>
</dbReference>
<organism evidence="4 5">
    <name type="scientific">Aestuariibaculum sediminum</name>
    <dbReference type="NCBI Taxonomy" id="2770637"/>
    <lineage>
        <taxon>Bacteria</taxon>
        <taxon>Pseudomonadati</taxon>
        <taxon>Bacteroidota</taxon>
        <taxon>Flavobacteriia</taxon>
        <taxon>Flavobacteriales</taxon>
        <taxon>Flavobacteriaceae</taxon>
    </lineage>
</organism>
<keyword evidence="5" id="KW-1185">Reference proteome</keyword>
<dbReference type="EMBL" id="JACVXB010000001">
    <property type="protein sequence ID" value="MBD0830625.1"/>
    <property type="molecule type" value="Genomic_DNA"/>
</dbReference>
<evidence type="ECO:0000313" key="5">
    <source>
        <dbReference type="Proteomes" id="UP000600588"/>
    </source>
</evidence>
<gene>
    <name evidence="4" type="ORF">ICJ83_00630</name>
</gene>
<dbReference type="PANTHER" id="PTHR10438:SF463">
    <property type="entry name" value="THIOREDOXIN"/>
    <property type="match status" value="1"/>
</dbReference>
<feature type="chain" id="PRO_5035190475" evidence="2">
    <location>
        <begin position="22"/>
        <end position="447"/>
    </location>
</feature>
<dbReference type="RefSeq" id="WP_188228435.1">
    <property type="nucleotide sequence ID" value="NZ_JACVXB010000001.1"/>
</dbReference>
<comment type="caution">
    <text evidence="4">The sequence shown here is derived from an EMBL/GenBank/DDBJ whole genome shotgun (WGS) entry which is preliminary data.</text>
</comment>
<dbReference type="InterPro" id="IPR036249">
    <property type="entry name" value="Thioredoxin-like_sf"/>
</dbReference>
<evidence type="ECO:0000259" key="3">
    <source>
        <dbReference type="PROSITE" id="PS51352"/>
    </source>
</evidence>
<dbReference type="Gene3D" id="3.40.30.10">
    <property type="entry name" value="Glutaredoxin"/>
    <property type="match status" value="1"/>
</dbReference>
<proteinExistence type="predicted"/>
<dbReference type="Proteomes" id="UP000600588">
    <property type="component" value="Unassembled WGS sequence"/>
</dbReference>
<sequence>MNKKALTFLSFLLITVLNVSAQGINFQHISFEEALEKAKTENKLVFIDFYTSWCAPCKLMARDVFPLPEVGAVYNKQFVSLKLDAEREGAKVAAKYKVTSYPTFLYLKSDGTVALKDTGRMPTQDFINNGDKAVASIDSEYSLENLKATFPNKQNDEHFLKMYIKKMQGYGQDITDGINAWLKVQTEMEEDSQEMMNYIMKNTRLFVLGSEGHRILNENYNAFEKMATGHNSKFLPFSNSQILKNTKKVALKKGDVELFEAYLEAYKKQSGKFIKEDELVESQLSYYALTKDTENYKALTETYVDEVIKENPVSKVHADDLKTYTMYKKGYDKDPVPARERMLASAKDGMKANKILKELTSKGKAYLHRVNTKKEYKKLDSWVKYGYKLKPENCYMDDLMAKIYTKKDNLKKAVFYKERAIKNWPKGDKKFVNKEYELEELRKKAIL</sequence>
<dbReference type="SUPFAM" id="SSF52833">
    <property type="entry name" value="Thioredoxin-like"/>
    <property type="match status" value="1"/>
</dbReference>
<dbReference type="InterPro" id="IPR013766">
    <property type="entry name" value="Thioredoxin_domain"/>
</dbReference>
<dbReference type="AlphaFoldDB" id="A0A8J6U696"/>
<dbReference type="PROSITE" id="PS00194">
    <property type="entry name" value="THIOREDOXIN_1"/>
    <property type="match status" value="1"/>
</dbReference>
<keyword evidence="2" id="KW-0732">Signal</keyword>
<dbReference type="Pfam" id="PF13899">
    <property type="entry name" value="Thioredoxin_7"/>
    <property type="match status" value="1"/>
</dbReference>
<feature type="signal peptide" evidence="2">
    <location>
        <begin position="1"/>
        <end position="21"/>
    </location>
</feature>